<dbReference type="PANTHER" id="PTHR24123:SF105">
    <property type="entry name" value="CARD- AND ANK-DOMAIN CONTAINING INFLAMMASOME ADAPTER PROTEIN"/>
    <property type="match status" value="1"/>
</dbReference>
<sequence>LKIVNHEYDETHALVLMEVKKIALTLSHDKITLRCRTRDYTQAYHQAAAVEVLLSHGADVSARCKNGFTPLHLAAKMRTPTIVNLLLKANASPDAVTQNGYSALHLAALEGDIGIIKSLLEDYSSQVNLCANDGLTPTHLAAHAGRVDVAEYLLSHGADQTKQTKNGYTPLHEAAHRGSLSLVKLLLSKPGKEESINSRTIMGCTPLHLAAQQGHAQIVDLLLSHGANPNSRTMQGWTAAQIAKKQHYSNIFENLSRLTTSVSDWDSPSLEGASADGLSLGDPALVDGSMVLDSPTQMLDRVAVIESEDESSVDELSLFKSPSYSLLCEQMEYTRAHKVPVEDTEWPSISPTRANRLKRPGSLIRDTSEPKIRISALDSTMEEQTRVSEIMGTSTISMRKSEVELSAATPLDSSEWEAIEAEPIQAVCKPVKAGFLVSFLVDARGGFVEAQRRPDLRFLIPPNAISSPTRIICRLLRPDRVSRLPHLNDGDAFACRIIEMSPSNMKFDGPILLEIPHFASIQGRDREVITLRCDHGDSWKSHPLEATNQSVQDALGTAFGRLEPLSSLRERRIHCILTADIPRFFAIISRFRQEIALIGPDGGVLASTVAPKVQAVFPKGALQKRIKVGLQAQVIPQYIVNKMVGNRAAFSPIVTLEPRRRKFHKPITVTMPLPRPPPKGTHKSDPLPPSLHLLCSITAGCAPATWEDIIGSTTMTRHKDCISFTTTVSARLWLVDVQGIEDVTEMASKVYQESIIPPYVGKFAVYARLPEHRKVIEENEAKAAAQTSSSSEAVSSANSRFRRKVFHPADAELRCVCLIDDVPEKTLEKQEKFQLVAVGPPTEVMDSKAYWLETTGDIASYPAHANQLNLVVQAFQENRLTYPVRVRQPADSSKSPVGKFCAFRDPHDSAATDSQPITELEIHMPGSDESASSIHMPAAMAQPKIAVTAIVAKTGARWPELARELGLSPEDIDMVAKEPLPDNISAEEADHQRCEHMLSLWTQRSAAAGTNSPVYLSKRLEELSDLILFSHIPKCFGFDLATSMSNALQRANIDVDSAVRPISTRVHHIDDEMTSAKTPSAVHPIQIISAITRQQQLPPVPTEHTIAPTPAVGVAAEAIVNTHVPRSPTESEKSETPPPTAMDGELRSVPGEEVPFIMSSSFKSSSPERPPSITIPMERDGSGEISYQQRPKDDMAVPRDEIQPVVDDFVVASENLKRKNLLPPDGAVAHADSVARQIAAEELAEALGLDSDMHTVSVISKSSADHDEPSITEDLIEPIHSEPRVEYSPYVDRARTEPTAIKLTEELHVEGDYDLRIPSMEQLDNADEDFEEAYHRAAAAEGSPSPTGLAGHDVHQGRTEEGFLVEETEETLPDGTVVKQRVQTAETIQALSAHDWEEAVYNATAADNNDQYIVEPPEEIVKVEEVEEKLPDGTVVKKRITTQHITERITEREITDEFSENELHPEETNGGVVEYAEEESREEELLSRKPVKPAELDETRGDELEISEENQQMIVGRGEEVKEAKYEKTAEPNEKDTDGAKVLEGKEQKEIEVQEEMIQKAVKSEEMATNVVNGIDMLEQRHQSKEKEILREEKLPKAEEKILTDEVRIEMAEELESPQKEHASNIIEHKMEKRYAVEKENNGTEDIRIQKAIPTTLPEISQEENRVEEIDGGAQEKEVNQIEIYPKENNEIKKEPKDEVVESKFKTEVEAEVEEGVAESVSEAEAEEVESKAVLETAAV</sequence>
<dbReference type="Gene3D" id="2.60.40.2660">
    <property type="match status" value="1"/>
</dbReference>
<dbReference type="PROSITE" id="PS50088">
    <property type="entry name" value="ANK_REPEAT"/>
    <property type="match status" value="5"/>
</dbReference>
<evidence type="ECO:0000256" key="2">
    <source>
        <dbReference type="ARBA" id="ARBA00004370"/>
    </source>
</evidence>
<feature type="region of interest" description="Disordered" evidence="10">
    <location>
        <begin position="1520"/>
        <end position="1548"/>
    </location>
</feature>
<dbReference type="GO" id="GO:0016020">
    <property type="term" value="C:membrane"/>
    <property type="evidence" value="ECO:0007669"/>
    <property type="project" value="UniProtKB-SubCell"/>
</dbReference>
<dbReference type="SMART" id="SM00218">
    <property type="entry name" value="ZU5"/>
    <property type="match status" value="1"/>
</dbReference>
<dbReference type="SMART" id="SM00248">
    <property type="entry name" value="ANK"/>
    <property type="match status" value="5"/>
</dbReference>
<feature type="region of interest" description="Disordered" evidence="10">
    <location>
        <begin position="1714"/>
        <end position="1740"/>
    </location>
</feature>
<dbReference type="FunFam" id="2.60.220.30:FF:000009">
    <property type="entry name" value="Ankyrin 2, isoform G"/>
    <property type="match status" value="1"/>
</dbReference>
<keyword evidence="4" id="KW-0597">Phosphoprotein</keyword>
<dbReference type="Pfam" id="PF13637">
    <property type="entry name" value="Ank_4"/>
    <property type="match status" value="1"/>
</dbReference>
<dbReference type="Pfam" id="PF17809">
    <property type="entry name" value="UPA_2"/>
    <property type="match status" value="1"/>
</dbReference>
<dbReference type="Pfam" id="PF12796">
    <property type="entry name" value="Ank_2"/>
    <property type="match status" value="1"/>
</dbReference>
<feature type="repeat" description="ANK" evidence="9">
    <location>
        <begin position="166"/>
        <end position="198"/>
    </location>
</feature>
<accession>A0A0R3T6M5</accession>
<evidence type="ECO:0000259" key="11">
    <source>
        <dbReference type="PROSITE" id="PS50017"/>
    </source>
</evidence>
<evidence type="ECO:0000259" key="12">
    <source>
        <dbReference type="PROSITE" id="PS51145"/>
    </source>
</evidence>
<keyword evidence="6 9" id="KW-0040">ANK repeat</keyword>
<dbReference type="InterPro" id="IPR000906">
    <property type="entry name" value="ZU5_dom"/>
</dbReference>
<reference evidence="13" key="1">
    <citation type="submission" date="2017-02" db="UniProtKB">
        <authorList>
            <consortium name="WormBaseParasite"/>
        </authorList>
    </citation>
    <scope>IDENTIFICATION</scope>
</reference>
<dbReference type="InterPro" id="IPR011029">
    <property type="entry name" value="DEATH-like_dom_sf"/>
</dbReference>
<dbReference type="GO" id="GO:0007165">
    <property type="term" value="P:signal transduction"/>
    <property type="evidence" value="ECO:0007669"/>
    <property type="project" value="InterPro"/>
</dbReference>
<evidence type="ECO:0000256" key="1">
    <source>
        <dbReference type="ARBA" id="ARBA00004245"/>
    </source>
</evidence>
<dbReference type="InterPro" id="IPR036770">
    <property type="entry name" value="Ankyrin_rpt-contain_sf"/>
</dbReference>
<dbReference type="STRING" id="102285.A0A0R3T6M5"/>
<evidence type="ECO:0000256" key="5">
    <source>
        <dbReference type="ARBA" id="ARBA00022737"/>
    </source>
</evidence>
<feature type="region of interest" description="Disordered" evidence="10">
    <location>
        <begin position="1464"/>
        <end position="1488"/>
    </location>
</feature>
<feature type="compositionally biased region" description="Acidic residues" evidence="10">
    <location>
        <begin position="1714"/>
        <end position="1728"/>
    </location>
</feature>
<dbReference type="GO" id="GO:0005856">
    <property type="term" value="C:cytoskeleton"/>
    <property type="evidence" value="ECO:0007669"/>
    <property type="project" value="UniProtKB-SubCell"/>
</dbReference>
<feature type="domain" description="Death" evidence="11">
    <location>
        <begin position="943"/>
        <end position="1008"/>
    </location>
</feature>
<evidence type="ECO:0000256" key="9">
    <source>
        <dbReference type="PROSITE-ProRule" id="PRU00023"/>
    </source>
</evidence>
<evidence type="ECO:0000256" key="6">
    <source>
        <dbReference type="ARBA" id="ARBA00023043"/>
    </source>
</evidence>
<protein>
    <submittedName>
        <fullName evidence="13">ANK_REP_REGION domain-containing protein</fullName>
    </submittedName>
</protein>
<feature type="region of interest" description="Disordered" evidence="10">
    <location>
        <begin position="1160"/>
        <end position="1186"/>
    </location>
</feature>
<feature type="repeat" description="ANK" evidence="9">
    <location>
        <begin position="202"/>
        <end position="234"/>
    </location>
</feature>
<organism evidence="13">
    <name type="scientific">Rodentolepis nana</name>
    <name type="common">Dwarf tapeworm</name>
    <name type="synonym">Hymenolepis nana</name>
    <dbReference type="NCBI Taxonomy" id="102285"/>
    <lineage>
        <taxon>Eukaryota</taxon>
        <taxon>Metazoa</taxon>
        <taxon>Spiralia</taxon>
        <taxon>Lophotrochozoa</taxon>
        <taxon>Platyhelminthes</taxon>
        <taxon>Cestoda</taxon>
        <taxon>Eucestoda</taxon>
        <taxon>Cyclophyllidea</taxon>
        <taxon>Hymenolepididae</taxon>
        <taxon>Rodentolepis</taxon>
    </lineage>
</organism>
<feature type="domain" description="ZU5" evidence="12">
    <location>
        <begin position="592"/>
        <end position="737"/>
    </location>
</feature>
<dbReference type="WBParaSite" id="HNAJ_0000271301-mRNA-1">
    <property type="protein sequence ID" value="HNAJ_0000271301-mRNA-1"/>
    <property type="gene ID" value="HNAJ_0000271301"/>
</dbReference>
<dbReference type="PANTHER" id="PTHR24123">
    <property type="entry name" value="ANKYRIN REPEAT-CONTAINING"/>
    <property type="match status" value="1"/>
</dbReference>
<feature type="repeat" description="ANK" evidence="9">
    <location>
        <begin position="133"/>
        <end position="165"/>
    </location>
</feature>
<evidence type="ECO:0000256" key="4">
    <source>
        <dbReference type="ARBA" id="ARBA00022553"/>
    </source>
</evidence>
<keyword evidence="3" id="KW-0963">Cytoplasm</keyword>
<dbReference type="PROSITE" id="PS50017">
    <property type="entry name" value="DEATH_DOMAIN"/>
    <property type="match status" value="1"/>
</dbReference>
<evidence type="ECO:0000256" key="3">
    <source>
        <dbReference type="ARBA" id="ARBA00022490"/>
    </source>
</evidence>
<dbReference type="InterPro" id="IPR051165">
    <property type="entry name" value="Multifunctional_ANK_Repeat"/>
</dbReference>
<keyword evidence="8" id="KW-0206">Cytoskeleton</keyword>
<evidence type="ECO:0000256" key="10">
    <source>
        <dbReference type="SAM" id="MobiDB-lite"/>
    </source>
</evidence>
<dbReference type="Pfam" id="PF00023">
    <property type="entry name" value="Ank"/>
    <property type="match status" value="1"/>
</dbReference>
<feature type="repeat" description="ANK" evidence="9">
    <location>
        <begin position="66"/>
        <end position="98"/>
    </location>
</feature>
<dbReference type="InterPro" id="IPR002110">
    <property type="entry name" value="Ankyrin_rpt"/>
</dbReference>
<proteinExistence type="predicted"/>
<evidence type="ECO:0000256" key="8">
    <source>
        <dbReference type="ARBA" id="ARBA00023212"/>
    </source>
</evidence>
<keyword evidence="7" id="KW-0472">Membrane</keyword>
<dbReference type="PRINTS" id="PR01415">
    <property type="entry name" value="ANKYRIN"/>
</dbReference>
<feature type="repeat" description="ANK" evidence="9">
    <location>
        <begin position="99"/>
        <end position="121"/>
    </location>
</feature>
<dbReference type="SUPFAM" id="SSF47986">
    <property type="entry name" value="DEATH domain"/>
    <property type="match status" value="1"/>
</dbReference>
<dbReference type="InterPro" id="IPR040745">
    <property type="entry name" value="Ankyrin_UPA"/>
</dbReference>
<dbReference type="Pfam" id="PF00531">
    <property type="entry name" value="Death"/>
    <property type="match status" value="1"/>
</dbReference>
<name>A0A0R3T6M5_RODNA</name>
<keyword evidence="5" id="KW-0677">Repeat</keyword>
<dbReference type="InterPro" id="IPR000488">
    <property type="entry name" value="Death_dom"/>
</dbReference>
<evidence type="ECO:0000313" key="13">
    <source>
        <dbReference type="WBParaSite" id="HNAJ_0000271301-mRNA-1"/>
    </source>
</evidence>
<feature type="region of interest" description="Disordered" evidence="10">
    <location>
        <begin position="1123"/>
        <end position="1146"/>
    </location>
</feature>
<dbReference type="Gene3D" id="1.10.533.10">
    <property type="entry name" value="Death Domain, Fas"/>
    <property type="match status" value="1"/>
</dbReference>
<comment type="subcellular location">
    <subcellularLocation>
        <location evidence="1">Cytoplasm</location>
        <location evidence="1">Cytoskeleton</location>
    </subcellularLocation>
    <subcellularLocation>
        <location evidence="2">Membrane</location>
    </subcellularLocation>
</comment>
<dbReference type="Gene3D" id="2.60.220.30">
    <property type="match status" value="2"/>
</dbReference>
<dbReference type="Pfam" id="PF00791">
    <property type="entry name" value="ZU5"/>
    <property type="match status" value="1"/>
</dbReference>
<dbReference type="PROSITE" id="PS51145">
    <property type="entry name" value="ZU5"/>
    <property type="match status" value="2"/>
</dbReference>
<feature type="domain" description="ZU5" evidence="12">
    <location>
        <begin position="435"/>
        <end position="568"/>
    </location>
</feature>
<dbReference type="SUPFAM" id="SSF48403">
    <property type="entry name" value="Ankyrin repeat"/>
    <property type="match status" value="1"/>
</dbReference>
<evidence type="ECO:0000256" key="7">
    <source>
        <dbReference type="ARBA" id="ARBA00023136"/>
    </source>
</evidence>
<dbReference type="Gene3D" id="1.25.40.20">
    <property type="entry name" value="Ankyrin repeat-containing domain"/>
    <property type="match status" value="1"/>
</dbReference>
<dbReference type="PROSITE" id="PS50297">
    <property type="entry name" value="ANK_REP_REGION"/>
    <property type="match status" value="5"/>
</dbReference>